<dbReference type="AlphaFoldDB" id="X1VQG0"/>
<dbReference type="EMBL" id="BARW01025701">
    <property type="protein sequence ID" value="GAJ11485.1"/>
    <property type="molecule type" value="Genomic_DNA"/>
</dbReference>
<proteinExistence type="predicted"/>
<comment type="caution">
    <text evidence="1">The sequence shown here is derived from an EMBL/GenBank/DDBJ whole genome shotgun (WGS) entry which is preliminary data.</text>
</comment>
<gene>
    <name evidence="1" type="ORF">S12H4_42067</name>
</gene>
<sequence length="260" mass="29803">PLYTLGAYLPIPTQYYESVKIEVVKIFGEEVVSGRTPFIANFSLRGNNNLYELDDVFIAGYIYNDTKMHLDPLILTGRNPFLFAPLFTNNKMNWTDFEVSFNNYKVLTKIYRTHGLQNGFELYMQYFEMNITIIHEYNETGFITEYIVYYDDQLYHNCSLGGITDPPIVIDTDPPVITVINPNLDDVFGTNPPEYHVTVEEEKLNCTWYRISNGSLELSEKIGFSSGSSIVELTGQINESLWNSFSDGNLTVRFYANDSA</sequence>
<organism evidence="1">
    <name type="scientific">marine sediment metagenome</name>
    <dbReference type="NCBI Taxonomy" id="412755"/>
    <lineage>
        <taxon>unclassified sequences</taxon>
        <taxon>metagenomes</taxon>
        <taxon>ecological metagenomes</taxon>
    </lineage>
</organism>
<reference evidence="1" key="1">
    <citation type="journal article" date="2014" name="Front. Microbiol.">
        <title>High frequency of phylogenetically diverse reductive dehalogenase-homologous genes in deep subseafloor sedimentary metagenomes.</title>
        <authorList>
            <person name="Kawai M."/>
            <person name="Futagami T."/>
            <person name="Toyoda A."/>
            <person name="Takaki Y."/>
            <person name="Nishi S."/>
            <person name="Hori S."/>
            <person name="Arai W."/>
            <person name="Tsubouchi T."/>
            <person name="Morono Y."/>
            <person name="Uchiyama I."/>
            <person name="Ito T."/>
            <person name="Fujiyama A."/>
            <person name="Inagaki F."/>
            <person name="Takami H."/>
        </authorList>
    </citation>
    <scope>NUCLEOTIDE SEQUENCE</scope>
    <source>
        <strain evidence="1">Expedition CK06-06</strain>
    </source>
</reference>
<protein>
    <submittedName>
        <fullName evidence="1">Uncharacterized protein</fullName>
    </submittedName>
</protein>
<evidence type="ECO:0000313" key="1">
    <source>
        <dbReference type="EMBL" id="GAJ11485.1"/>
    </source>
</evidence>
<feature type="non-terminal residue" evidence="1">
    <location>
        <position position="260"/>
    </location>
</feature>
<feature type="non-terminal residue" evidence="1">
    <location>
        <position position="1"/>
    </location>
</feature>
<accession>X1VQG0</accession>
<name>X1VQG0_9ZZZZ</name>